<feature type="transmembrane region" description="Helical" evidence="10">
    <location>
        <begin position="432"/>
        <end position="454"/>
    </location>
</feature>
<evidence type="ECO:0000256" key="8">
    <source>
        <dbReference type="ARBA" id="ARBA00023136"/>
    </source>
</evidence>
<feature type="transmembrane region" description="Helical" evidence="10">
    <location>
        <begin position="172"/>
        <end position="193"/>
    </location>
</feature>
<evidence type="ECO:0000256" key="9">
    <source>
        <dbReference type="ARBA" id="ARBA00031636"/>
    </source>
</evidence>
<evidence type="ECO:0000313" key="11">
    <source>
        <dbReference type="EMBL" id="SCM68621.1"/>
    </source>
</evidence>
<feature type="transmembrane region" description="Helical" evidence="10">
    <location>
        <begin position="366"/>
        <end position="394"/>
    </location>
</feature>
<feature type="transmembrane region" description="Helical" evidence="10">
    <location>
        <begin position="282"/>
        <end position="302"/>
    </location>
</feature>
<dbReference type="GO" id="GO:0042910">
    <property type="term" value="F:xenobiotic transmembrane transporter activity"/>
    <property type="evidence" value="ECO:0007669"/>
    <property type="project" value="InterPro"/>
</dbReference>
<feature type="transmembrane region" description="Helical" evidence="10">
    <location>
        <begin position="406"/>
        <end position="426"/>
    </location>
</feature>
<evidence type="ECO:0000313" key="12">
    <source>
        <dbReference type="Proteomes" id="UP000184085"/>
    </source>
</evidence>
<evidence type="ECO:0000256" key="5">
    <source>
        <dbReference type="ARBA" id="ARBA00022692"/>
    </source>
</evidence>
<dbReference type="Proteomes" id="UP000184085">
    <property type="component" value="Unassembled WGS sequence"/>
</dbReference>
<gene>
    <name evidence="11" type="ORF">KARMA_2846</name>
</gene>
<feature type="transmembrane region" description="Helical" evidence="10">
    <location>
        <begin position="20"/>
        <end position="38"/>
    </location>
</feature>
<evidence type="ECO:0000256" key="2">
    <source>
        <dbReference type="ARBA" id="ARBA00022448"/>
    </source>
</evidence>
<keyword evidence="7" id="KW-0406">Ion transport</keyword>
<evidence type="ECO:0000256" key="6">
    <source>
        <dbReference type="ARBA" id="ARBA00022989"/>
    </source>
</evidence>
<keyword evidence="3" id="KW-0050">Antiport</keyword>
<dbReference type="GO" id="GO:0005886">
    <property type="term" value="C:plasma membrane"/>
    <property type="evidence" value="ECO:0007669"/>
    <property type="project" value="UniProtKB-SubCell"/>
</dbReference>
<feature type="transmembrane region" description="Helical" evidence="10">
    <location>
        <begin position="58"/>
        <end position="83"/>
    </location>
</feature>
<dbReference type="EMBL" id="FMJB01000057">
    <property type="protein sequence ID" value="SCM68621.1"/>
    <property type="molecule type" value="Genomic_DNA"/>
</dbReference>
<dbReference type="GO" id="GO:0006811">
    <property type="term" value="P:monoatomic ion transport"/>
    <property type="evidence" value="ECO:0007669"/>
    <property type="project" value="UniProtKB-KW"/>
</dbReference>
<dbReference type="Pfam" id="PF01554">
    <property type="entry name" value="MatE"/>
    <property type="match status" value="2"/>
</dbReference>
<keyword evidence="6 10" id="KW-1133">Transmembrane helix</keyword>
<evidence type="ECO:0000256" key="4">
    <source>
        <dbReference type="ARBA" id="ARBA00022475"/>
    </source>
</evidence>
<dbReference type="InterPro" id="IPR002528">
    <property type="entry name" value="MATE_fam"/>
</dbReference>
<feature type="transmembrane region" description="Helical" evidence="10">
    <location>
        <begin position="245"/>
        <end position="276"/>
    </location>
</feature>
<protein>
    <recommendedName>
        <fullName evidence="9">Multidrug-efflux transporter</fullName>
    </recommendedName>
</protein>
<dbReference type="CDD" id="cd13131">
    <property type="entry name" value="MATE_NorM_like"/>
    <property type="match status" value="1"/>
</dbReference>
<feature type="transmembrane region" description="Helical" evidence="10">
    <location>
        <begin position="205"/>
        <end position="225"/>
    </location>
</feature>
<feature type="transmembrane region" description="Helical" evidence="10">
    <location>
        <begin position="322"/>
        <end position="346"/>
    </location>
</feature>
<dbReference type="PANTHER" id="PTHR43298:SF2">
    <property type="entry name" value="FMN_FAD EXPORTER YEEO-RELATED"/>
    <property type="match status" value="1"/>
</dbReference>
<feature type="transmembrane region" description="Helical" evidence="10">
    <location>
        <begin position="143"/>
        <end position="160"/>
    </location>
</feature>
<name>A0A1M4N1C2_9RHOB</name>
<keyword evidence="8 10" id="KW-0472">Membrane</keyword>
<keyword evidence="5 10" id="KW-0812">Transmembrane</keyword>
<dbReference type="GO" id="GO:0015297">
    <property type="term" value="F:antiporter activity"/>
    <property type="evidence" value="ECO:0007669"/>
    <property type="project" value="UniProtKB-KW"/>
</dbReference>
<dbReference type="InterPro" id="IPR048279">
    <property type="entry name" value="MdtK-like"/>
</dbReference>
<evidence type="ECO:0000256" key="1">
    <source>
        <dbReference type="ARBA" id="ARBA00004429"/>
    </source>
</evidence>
<dbReference type="PANTHER" id="PTHR43298">
    <property type="entry name" value="MULTIDRUG RESISTANCE PROTEIN NORM-RELATED"/>
    <property type="match status" value="1"/>
</dbReference>
<evidence type="ECO:0000256" key="3">
    <source>
        <dbReference type="ARBA" id="ARBA00022449"/>
    </source>
</evidence>
<proteinExistence type="predicted"/>
<keyword evidence="4" id="KW-1003">Cell membrane</keyword>
<comment type="subcellular location">
    <subcellularLocation>
        <location evidence="1">Cell inner membrane</location>
        <topology evidence="1">Multi-pass membrane protein</topology>
    </subcellularLocation>
</comment>
<evidence type="ECO:0000256" key="7">
    <source>
        <dbReference type="ARBA" id="ARBA00023065"/>
    </source>
</evidence>
<sequence>MVGALYADHMVKNVALPYSTHFRATLLLGLPLIGGHLAQFVVWATDTLMLGRYGVEELAAVVLATSLFMTLFILGSGFAWAVMPLVAASQAEGDEVAVRRQTRMGLWLSFLFSLLCLPFFIWSKPLLVLMGQEEDLAQLAQDYLRIAGWGMLPGLFVNVMKSYLAALERTAVVLWITIAAAVANAIVNYALIFGNWGAPEMGVRGAALASVTVQVVSLIGCVWYAMRVLPEHALFQRMWRPDWDVFLTVLKLGVPIGVTALSEVTLFAFAAVVMGWLGAVPLAAHGIVLQVATATFMVHMGLSNAATVRAGTAYGRKDAVNLARGGIAAMTLSFGVSVIAVILMLAFPEEMIMLFMRKDEVQIEAILAVGVTLMAMAAAFQFVDAAQVLAIGLLRGLQDTTLPMWFAAFSYWGIGAPAGLAFGFWLDWGAQGVWLGLVLGLASAAVLLMGRFWLVSMPKIRAAEAALEAEAA</sequence>
<evidence type="ECO:0000256" key="10">
    <source>
        <dbReference type="SAM" id="Phobius"/>
    </source>
</evidence>
<dbReference type="InterPro" id="IPR050222">
    <property type="entry name" value="MATE_MdtK"/>
</dbReference>
<dbReference type="AlphaFoldDB" id="A0A1M4N1C2"/>
<dbReference type="PIRSF" id="PIRSF006603">
    <property type="entry name" value="DinF"/>
    <property type="match status" value="1"/>
</dbReference>
<organism evidence="11 12">
    <name type="scientific">Donghicola eburneus</name>
    <dbReference type="NCBI Taxonomy" id="393278"/>
    <lineage>
        <taxon>Bacteria</taxon>
        <taxon>Pseudomonadati</taxon>
        <taxon>Pseudomonadota</taxon>
        <taxon>Alphaproteobacteria</taxon>
        <taxon>Rhodobacterales</taxon>
        <taxon>Roseobacteraceae</taxon>
        <taxon>Donghicola</taxon>
    </lineage>
</organism>
<keyword evidence="2" id="KW-0813">Transport</keyword>
<reference evidence="12" key="1">
    <citation type="submission" date="2016-09" db="EMBL/GenBank/DDBJ databases">
        <authorList>
            <person name="Wibberg D."/>
        </authorList>
    </citation>
    <scope>NUCLEOTIDE SEQUENCE [LARGE SCALE GENOMIC DNA]</scope>
</reference>
<accession>A0A1M4N1C2</accession>
<dbReference type="RefSeq" id="WP_245780415.1">
    <property type="nucleotide sequence ID" value="NZ_FMJB01000057.1"/>
</dbReference>
<feature type="transmembrane region" description="Helical" evidence="10">
    <location>
        <begin position="104"/>
        <end position="123"/>
    </location>
</feature>
<dbReference type="NCBIfam" id="TIGR00797">
    <property type="entry name" value="matE"/>
    <property type="match status" value="1"/>
</dbReference>
<keyword evidence="12" id="KW-1185">Reference proteome</keyword>